<dbReference type="Pfam" id="PF00005">
    <property type="entry name" value="ABC_tran"/>
    <property type="match status" value="1"/>
</dbReference>
<keyword evidence="4 9" id="KW-0067">ATP-binding</keyword>
<dbReference type="InterPro" id="IPR027417">
    <property type="entry name" value="P-loop_NTPase"/>
</dbReference>
<keyword evidence="2" id="KW-0813">Transport</keyword>
<feature type="domain" description="ABC transporter" evidence="8">
    <location>
        <begin position="2"/>
        <end position="226"/>
    </location>
</feature>
<evidence type="ECO:0000256" key="6">
    <source>
        <dbReference type="ARBA" id="ARBA00023065"/>
    </source>
</evidence>
<dbReference type="RefSeq" id="WP_264076506.1">
    <property type="nucleotide sequence ID" value="NZ_CP076676.1"/>
</dbReference>
<dbReference type="InterPro" id="IPR050153">
    <property type="entry name" value="Metal_Ion_Import_ABC"/>
</dbReference>
<accession>A0AAX3E459</accession>
<dbReference type="SMART" id="SM00382">
    <property type="entry name" value="AAA"/>
    <property type="match status" value="1"/>
</dbReference>
<evidence type="ECO:0000313" key="10">
    <source>
        <dbReference type="Proteomes" id="UP001163166"/>
    </source>
</evidence>
<evidence type="ECO:0000256" key="5">
    <source>
        <dbReference type="ARBA" id="ARBA00022906"/>
    </source>
</evidence>
<protein>
    <submittedName>
        <fullName evidence="9">ABC transporter ATP-binding protein</fullName>
    </submittedName>
</protein>
<dbReference type="AlphaFoldDB" id="A0AAX3E459"/>
<evidence type="ECO:0000256" key="3">
    <source>
        <dbReference type="ARBA" id="ARBA00022741"/>
    </source>
</evidence>
<dbReference type="GO" id="GO:0006829">
    <property type="term" value="P:zinc ion transport"/>
    <property type="evidence" value="ECO:0007669"/>
    <property type="project" value="UniProtKB-KW"/>
</dbReference>
<dbReference type="PANTHER" id="PTHR42734:SF6">
    <property type="entry name" value="MOLYBDATE IMPORT ATP-BINDING PROTEIN MOLC"/>
    <property type="match status" value="1"/>
</dbReference>
<dbReference type="Proteomes" id="UP001163166">
    <property type="component" value="Chromosome"/>
</dbReference>
<dbReference type="GO" id="GO:0016887">
    <property type="term" value="F:ATP hydrolysis activity"/>
    <property type="evidence" value="ECO:0007669"/>
    <property type="project" value="InterPro"/>
</dbReference>
<keyword evidence="6" id="KW-0406">Ion transport</keyword>
<comment type="similarity">
    <text evidence="1">Belongs to the ABC transporter superfamily.</text>
</comment>
<dbReference type="InterPro" id="IPR003593">
    <property type="entry name" value="AAA+_ATPase"/>
</dbReference>
<reference evidence="9" key="1">
    <citation type="journal article" date="2022" name="Biol. Control">
        <title>In silico genomic analysis of Rhodopseudomonas palustris strains revealed potential biocontrol agents and crop yield enhancers.</title>
        <authorList>
            <person name="Surachat K."/>
            <person name="Kantachote D."/>
            <person name="Deachamag P."/>
            <person name="Wonglapsuwan M."/>
        </authorList>
    </citation>
    <scope>NUCLEOTIDE SEQUENCE</scope>
    <source>
        <strain evidence="9">TLS06</strain>
    </source>
</reference>
<dbReference type="PROSITE" id="PS00211">
    <property type="entry name" value="ABC_TRANSPORTER_1"/>
    <property type="match status" value="1"/>
</dbReference>
<evidence type="ECO:0000259" key="8">
    <source>
        <dbReference type="PROSITE" id="PS50893"/>
    </source>
</evidence>
<keyword evidence="5" id="KW-0862">Zinc</keyword>
<keyword evidence="5" id="KW-0864">Zinc transport</keyword>
<proteinExistence type="inferred from homology"/>
<evidence type="ECO:0000256" key="4">
    <source>
        <dbReference type="ARBA" id="ARBA00022840"/>
    </source>
</evidence>
<comment type="function">
    <text evidence="7">Involved in beta-(1--&gt;2)glucan export. Transmembrane domains (TMD) form a pore in the inner membrane and the ATP-binding domain (NBD) is responsible for energy generation.</text>
</comment>
<name>A0AAX3E459_RHOPL</name>
<evidence type="ECO:0000256" key="7">
    <source>
        <dbReference type="ARBA" id="ARBA00024722"/>
    </source>
</evidence>
<organism evidence="9 10">
    <name type="scientific">Rhodopseudomonas palustris</name>
    <dbReference type="NCBI Taxonomy" id="1076"/>
    <lineage>
        <taxon>Bacteria</taxon>
        <taxon>Pseudomonadati</taxon>
        <taxon>Pseudomonadota</taxon>
        <taxon>Alphaproteobacteria</taxon>
        <taxon>Hyphomicrobiales</taxon>
        <taxon>Nitrobacteraceae</taxon>
        <taxon>Rhodopseudomonas</taxon>
    </lineage>
</organism>
<dbReference type="GO" id="GO:0005524">
    <property type="term" value="F:ATP binding"/>
    <property type="evidence" value="ECO:0007669"/>
    <property type="project" value="UniProtKB-KW"/>
</dbReference>
<evidence type="ECO:0000256" key="2">
    <source>
        <dbReference type="ARBA" id="ARBA00022448"/>
    </source>
</evidence>
<evidence type="ECO:0000313" key="9">
    <source>
        <dbReference type="EMBL" id="UYO41870.1"/>
    </source>
</evidence>
<dbReference type="Gene3D" id="3.40.50.300">
    <property type="entry name" value="P-loop containing nucleotide triphosphate hydrolases"/>
    <property type="match status" value="1"/>
</dbReference>
<dbReference type="EMBL" id="CP076676">
    <property type="protein sequence ID" value="UYO41870.1"/>
    <property type="molecule type" value="Genomic_DNA"/>
</dbReference>
<dbReference type="SUPFAM" id="SSF52540">
    <property type="entry name" value="P-loop containing nucleoside triphosphate hydrolases"/>
    <property type="match status" value="1"/>
</dbReference>
<dbReference type="PROSITE" id="PS50893">
    <property type="entry name" value="ABC_TRANSPORTER_2"/>
    <property type="match status" value="1"/>
</dbReference>
<sequence>MIQVEQAGHWFRPEQWLFRDLSFALAEGEAAAILGPNGCGKTTLLRALAATLALKHGRINVDGIVGVVPQALRGDVGYRVIDMVLLGRSRYLGRFGAPGRRDLARAEACLEAVGIADLAERRYDRLSGGQRQLVLFARALAGDCRVLLLDEPASALDLANQGVVLRLIRRLVRDEGMTVVFTTHHPDHALAVADRVLMMAGEPVFGPADRVLDETNLARLYGVPVRRVTIEADGERIEATVPVHRLTGVDAPPPRL</sequence>
<dbReference type="PANTHER" id="PTHR42734">
    <property type="entry name" value="METAL TRANSPORT SYSTEM ATP-BINDING PROTEIN TM_0124-RELATED"/>
    <property type="match status" value="1"/>
</dbReference>
<keyword evidence="3" id="KW-0547">Nucleotide-binding</keyword>
<dbReference type="InterPro" id="IPR003439">
    <property type="entry name" value="ABC_transporter-like_ATP-bd"/>
</dbReference>
<evidence type="ECO:0000256" key="1">
    <source>
        <dbReference type="ARBA" id="ARBA00005417"/>
    </source>
</evidence>
<gene>
    <name evidence="9" type="ORF">KQX62_11480</name>
</gene>
<dbReference type="InterPro" id="IPR017871">
    <property type="entry name" value="ABC_transporter-like_CS"/>
</dbReference>